<dbReference type="GO" id="GO:0005868">
    <property type="term" value="C:cytoplasmic dynein complex"/>
    <property type="evidence" value="ECO:0007669"/>
    <property type="project" value="TreeGrafter"/>
</dbReference>
<dbReference type="InterPro" id="IPR015943">
    <property type="entry name" value="WD40/YVTN_repeat-like_dom_sf"/>
</dbReference>
<dbReference type="GO" id="GO:0045503">
    <property type="term" value="F:dynein light chain binding"/>
    <property type="evidence" value="ECO:0007669"/>
    <property type="project" value="TreeGrafter"/>
</dbReference>
<dbReference type="PANTHER" id="PTHR12442:SF26">
    <property type="entry name" value="CYTOPLASMIC DYNEIN 2 INTERMEDIATE CHAIN 2"/>
    <property type="match status" value="1"/>
</dbReference>
<evidence type="ECO:0000256" key="1">
    <source>
        <dbReference type="ARBA" id="ARBA00022490"/>
    </source>
</evidence>
<proteinExistence type="predicted"/>
<protein>
    <recommendedName>
        <fullName evidence="6">WD-repeat family protein</fullName>
    </recommendedName>
</protein>
<reference evidence="5" key="1">
    <citation type="submission" date="2012-02" db="EMBL/GenBank/DDBJ databases">
        <title>Genome sequencing of Giardia lamblia Genotypes A2 and B isolates (DH and GS) and comparative analysis with the genomes of Genotypes A1 and E (WB and Pig).</title>
        <authorList>
            <person name="Adam R."/>
            <person name="Dahlstrom E."/>
            <person name="Martens C."/>
            <person name="Bruno D."/>
            <person name="Barbian K."/>
            <person name="Porcella S.F."/>
            <person name="Nash T."/>
        </authorList>
    </citation>
    <scope>NUCLEOTIDE SEQUENCE</scope>
    <source>
        <strain evidence="5">GS</strain>
    </source>
</reference>
<feature type="non-terminal residue" evidence="4">
    <location>
        <position position="1"/>
    </location>
</feature>
<dbReference type="OrthoDB" id="445052at2759"/>
<dbReference type="VEuPathDB" id="GiardiaDB:DHA2_152995"/>
<keyword evidence="2" id="KW-0853">WD repeat</keyword>
<dbReference type="GO" id="GO:0045504">
    <property type="term" value="F:dynein heavy chain binding"/>
    <property type="evidence" value="ECO:0007669"/>
    <property type="project" value="TreeGrafter"/>
</dbReference>
<evidence type="ECO:0000256" key="2">
    <source>
        <dbReference type="ARBA" id="ARBA00022574"/>
    </source>
</evidence>
<reference evidence="4 5" key="2">
    <citation type="journal article" date="2013" name="Genome Biol. Evol.">
        <title>Genome sequencing of Giardia lamblia genotypes A2 and B isolates (DH and GS) and comparative analysis with the genomes of genotypes A1 and E (WB and Pig).</title>
        <authorList>
            <person name="Adam R.D."/>
            <person name="Dahlstrom E.W."/>
            <person name="Martens C.A."/>
            <person name="Bruno D.P."/>
            <person name="Barbian K.D."/>
            <person name="Ricklefs S.M."/>
            <person name="Hernandez M.M."/>
            <person name="Narla N.P."/>
            <person name="Patel R.B."/>
            <person name="Porcella S.F."/>
            <person name="Nash T.E."/>
        </authorList>
    </citation>
    <scope>NUCLEOTIDE SEQUENCE [LARGE SCALE GENOMIC DNA]</scope>
    <source>
        <strain evidence="4 5">GS</strain>
    </source>
</reference>
<dbReference type="VEuPathDB" id="GiardiaDB:QR46_1965"/>
<evidence type="ECO:0008006" key="6">
    <source>
        <dbReference type="Google" id="ProtNLM"/>
    </source>
</evidence>
<evidence type="ECO:0000313" key="5">
    <source>
        <dbReference type="Proteomes" id="UP000018040"/>
    </source>
</evidence>
<dbReference type="VEuPathDB" id="GiardiaDB:GL50803_0010229"/>
<dbReference type="AlphaFoldDB" id="V6U3V3"/>
<dbReference type="PANTHER" id="PTHR12442">
    <property type="entry name" value="DYNEIN INTERMEDIATE CHAIN"/>
    <property type="match status" value="1"/>
</dbReference>
<dbReference type="Proteomes" id="UP000018040">
    <property type="component" value="Unassembled WGS sequence"/>
</dbReference>
<dbReference type="SUPFAM" id="SSF50978">
    <property type="entry name" value="WD40 repeat-like"/>
    <property type="match status" value="1"/>
</dbReference>
<dbReference type="EMBL" id="AHHH01000033">
    <property type="protein sequence ID" value="ESU43945.1"/>
    <property type="molecule type" value="Genomic_DNA"/>
</dbReference>
<dbReference type="InterPro" id="IPR050687">
    <property type="entry name" value="Dynein_IC"/>
</dbReference>
<gene>
    <name evidence="4" type="ORF">GSB_151965</name>
</gene>
<organism evidence="4 5">
    <name type="scientific">Giardia intestinalis</name>
    <name type="common">Giardia lamblia</name>
    <dbReference type="NCBI Taxonomy" id="5741"/>
    <lineage>
        <taxon>Eukaryota</taxon>
        <taxon>Metamonada</taxon>
        <taxon>Diplomonadida</taxon>
        <taxon>Hexamitidae</taxon>
        <taxon>Giardiinae</taxon>
        <taxon>Giardia</taxon>
    </lineage>
</organism>
<evidence type="ECO:0000256" key="3">
    <source>
        <dbReference type="ARBA" id="ARBA00022737"/>
    </source>
</evidence>
<dbReference type="InterPro" id="IPR036322">
    <property type="entry name" value="WD40_repeat_dom_sf"/>
</dbReference>
<evidence type="ECO:0000313" key="4">
    <source>
        <dbReference type="EMBL" id="ESU43945.1"/>
    </source>
</evidence>
<comment type="caution">
    <text evidence="4">The sequence shown here is derived from an EMBL/GenBank/DDBJ whole genome shotgun (WGS) entry which is preliminary data.</text>
</comment>
<dbReference type="GO" id="GO:0097014">
    <property type="term" value="C:ciliary plasm"/>
    <property type="evidence" value="ECO:0007669"/>
    <property type="project" value="TreeGrafter"/>
</dbReference>
<keyword evidence="3" id="KW-0677">Repeat</keyword>
<sequence length="540" mass="59146">VMSAEDIPPKSWGNSPVSVLSIVPSCDDHTGTNEQTSSSYTQVETFPSADIGVGTRRLKSRDVQAKIIEPALSSGKAKGSSESKLDIDADKEAILSLLHRMHNLIVSTVEERSMITNFLVTKRYKQGVELHGNTYNLEALYEAMLNRDASIYCHYCYGKLLLFGEQLMILSSFWPSGPLATGSLSTFTTSDIAPFNSDDYVTAVVPHPSLSNKLAVGTVKGTVSILTLNFTDRTINVISTISKDISHTGRIVFIQWFNMSQVLGVITAGADGRILIWEIARGESNDSSFLRPYSGVSFLIRLKNVTTGSSLSKSQIYKNISSVQLLQGLSTPNSLGFIVGFDSGAVQEISFSLKPASAPKFYEDLIDTHKTGLKTLRQYGFMPGTRSVRSLPQTLLKSVVNKAQLIYLNSCRFILQGNGSLIMSEVQSATAVQKLIFKSGHPLTDFIIFDKTVLAVDIQGSVSVFSLLADDVVVLPIAHARHTTHASDWAITLCSYQVERSAIILAKCRKEARVLEVPLVSSILTDERYMAQLYARTYSP</sequence>
<accession>V6U3V3</accession>
<dbReference type="VEuPathDB" id="GiardiaDB:GL50581_3855"/>
<dbReference type="Gene3D" id="2.130.10.10">
    <property type="entry name" value="YVTN repeat-like/Quinoprotein amine dehydrogenase"/>
    <property type="match status" value="1"/>
</dbReference>
<dbReference type="GO" id="GO:0042073">
    <property type="term" value="P:intraciliary transport"/>
    <property type="evidence" value="ECO:0007669"/>
    <property type="project" value="TreeGrafter"/>
</dbReference>
<keyword evidence="1" id="KW-0963">Cytoplasm</keyword>
<name>V6U3V3_GIAIN</name>